<evidence type="ECO:0000256" key="1">
    <source>
        <dbReference type="ARBA" id="ARBA00004328"/>
    </source>
</evidence>
<dbReference type="Pfam" id="PF13884">
    <property type="entry name" value="Peptidase_S74"/>
    <property type="match status" value="1"/>
</dbReference>
<organism evidence="4">
    <name type="scientific">Xanthomonas phage MK21</name>
    <dbReference type="NCBI Taxonomy" id="3148942"/>
    <lineage>
        <taxon>Viruses</taxon>
        <taxon>Duplodnaviria</taxon>
        <taxon>Heunggongvirae</taxon>
        <taxon>Uroviricota</taxon>
        <taxon>Caudoviricetes</taxon>
    </lineage>
</organism>
<evidence type="ECO:0000313" key="4">
    <source>
        <dbReference type="EMBL" id="XBN74674.1"/>
    </source>
</evidence>
<evidence type="ECO:0000259" key="3">
    <source>
        <dbReference type="PROSITE" id="PS51688"/>
    </source>
</evidence>
<keyword evidence="2" id="KW-1227">Viral tail protein</keyword>
<name>A0AAU7J8F9_9CAUD</name>
<reference evidence="4" key="2">
    <citation type="submission" date="2024-06" db="EMBL/GenBank/DDBJ databases">
        <title>Novel bacteriophage MK21 infecting Xanthomonas citri.</title>
        <authorList>
            <person name="Song S.-H."/>
            <person name="Lee A.H."/>
            <person name="Choi K.-M."/>
            <person name="Oh D."/>
            <person name="Park J.-G."/>
        </authorList>
    </citation>
    <scope>NUCLEOTIDE SEQUENCE</scope>
</reference>
<sequence length="358" mass="37631">MAFQQIDLDTTQPNGKLGDPARTAFTKVNNNFSDAQSQINALGTSVSGSATSQQLAAEATARQNADSTLQTNITSVSAVANAALPKTGGTVGGNLSVSGVLSTTGDVTAGGPVSSATGYKTKAGSATSASPGADLFNFSWANSQLSAWVNTTNLGRVALGSDITTINNTLSTKFDKSGGTINGGVVINGPVATSGSIQAGTGYVTRNGTSGLPGSNLFNLNWSNGKLNAFVDTTDLGSIAYQNSDYRIKEDVRYIQGGDLDKVMLGRPCEWRYKPDVIWYDGGELHRSFIAHEMQEIDPVLAVGVKDEVYGPDNKIRAQGVDLLSITSMLWGALQEEHKLLLALQERVATLETKLKEE</sequence>
<protein>
    <submittedName>
        <fullName evidence="4">Tail fiber domain-containing protein</fullName>
    </submittedName>
</protein>
<keyword evidence="2" id="KW-0946">Virion</keyword>
<feature type="domain" description="Peptidase S74" evidence="3">
    <location>
        <begin position="244"/>
        <end position="348"/>
    </location>
</feature>
<comment type="subcellular location">
    <subcellularLocation>
        <location evidence="1">Virion</location>
    </subcellularLocation>
</comment>
<reference evidence="4" key="1">
    <citation type="submission" date="2024-05" db="EMBL/GenBank/DDBJ databases">
        <authorList>
            <person name="Kwon M."/>
            <person name="Moon K."/>
        </authorList>
    </citation>
    <scope>NUCLEOTIDE SEQUENCE</scope>
</reference>
<dbReference type="GO" id="GO:0098015">
    <property type="term" value="C:virus tail"/>
    <property type="evidence" value="ECO:0007669"/>
    <property type="project" value="UniProtKB-KW"/>
</dbReference>
<dbReference type="InterPro" id="IPR030392">
    <property type="entry name" value="S74_ICA"/>
</dbReference>
<dbReference type="PROSITE" id="PS51688">
    <property type="entry name" value="ICA"/>
    <property type="match status" value="1"/>
</dbReference>
<evidence type="ECO:0000256" key="2">
    <source>
        <dbReference type="ARBA" id="ARBA00022732"/>
    </source>
</evidence>
<accession>A0AAU7J8F9</accession>
<proteinExistence type="predicted"/>
<dbReference type="EMBL" id="PP780467">
    <property type="protein sequence ID" value="XBN74674.1"/>
    <property type="molecule type" value="Genomic_DNA"/>
</dbReference>